<gene>
    <name evidence="2" type="ORF">DNG_07090</name>
</gene>
<protein>
    <submittedName>
        <fullName evidence="2">Uncharacterized protein</fullName>
    </submittedName>
</protein>
<name>A0AAE8N3Z5_9PEZI</name>
<evidence type="ECO:0000256" key="1">
    <source>
        <dbReference type="SAM" id="MobiDB-lite"/>
    </source>
</evidence>
<dbReference type="EMBL" id="ONZQ02000010">
    <property type="protein sequence ID" value="SPO04405.1"/>
    <property type="molecule type" value="Genomic_DNA"/>
</dbReference>
<organism evidence="2 3">
    <name type="scientific">Cephalotrichum gorgonifer</name>
    <dbReference type="NCBI Taxonomy" id="2041049"/>
    <lineage>
        <taxon>Eukaryota</taxon>
        <taxon>Fungi</taxon>
        <taxon>Dikarya</taxon>
        <taxon>Ascomycota</taxon>
        <taxon>Pezizomycotina</taxon>
        <taxon>Sordariomycetes</taxon>
        <taxon>Hypocreomycetidae</taxon>
        <taxon>Microascales</taxon>
        <taxon>Microascaceae</taxon>
        <taxon>Cephalotrichum</taxon>
    </lineage>
</organism>
<proteinExistence type="predicted"/>
<sequence>MVEDIFLNSTLDWEIWDRHFLAYIAIRKLTDIVLHGVPPLEKPVEPSQASYALAYLAKDYPDRAAKGSSPPPKAGDAGDSNPQSAKPNGKESSIPVLSEVARSMYLAAMQSYAYRRGDYLQQHKDIADSMSYISRTVSDKFRKNCVPYDPLSSWYSSVKRAVTSDPYGMLSEAKLLYGSATRVLPKDGDILEWIDEWERAMDIGRARELPVAMSHGTWFDDLVKGIELALPSWVKSSRVGYRKDVTHGSLDYPEVISSLRQAVREDMAAQGRWPGRGAFSNPLPGRGGGAESGPYEKAPNDSPVPKKPAKAKPEPPMPPSNKRRRACRACDRPGHDLEGCFFIFPQLAPRGFNVYGDNQMRVNRRIEEDPRLLEEVNQLKRYKRGGQSDDGSPSRDYRSSYGFAGRRRSIDEWSE</sequence>
<keyword evidence="3" id="KW-1185">Reference proteome</keyword>
<evidence type="ECO:0000313" key="3">
    <source>
        <dbReference type="Proteomes" id="UP001187682"/>
    </source>
</evidence>
<evidence type="ECO:0000313" key="2">
    <source>
        <dbReference type="EMBL" id="SPO04405.1"/>
    </source>
</evidence>
<dbReference type="AlphaFoldDB" id="A0AAE8N3Z5"/>
<reference evidence="2" key="1">
    <citation type="submission" date="2018-03" db="EMBL/GenBank/DDBJ databases">
        <authorList>
            <person name="Guldener U."/>
        </authorList>
    </citation>
    <scope>NUCLEOTIDE SEQUENCE</scope>
</reference>
<accession>A0AAE8N3Z5</accession>
<dbReference type="Proteomes" id="UP001187682">
    <property type="component" value="Unassembled WGS sequence"/>
</dbReference>
<comment type="caution">
    <text evidence="2">The sequence shown here is derived from an EMBL/GenBank/DDBJ whole genome shotgun (WGS) entry which is preliminary data.</text>
</comment>
<feature type="region of interest" description="Disordered" evidence="1">
    <location>
        <begin position="271"/>
        <end position="328"/>
    </location>
</feature>
<feature type="region of interest" description="Disordered" evidence="1">
    <location>
        <begin position="377"/>
        <end position="403"/>
    </location>
</feature>
<feature type="region of interest" description="Disordered" evidence="1">
    <location>
        <begin position="63"/>
        <end position="92"/>
    </location>
</feature>